<comment type="caution">
    <text evidence="2">The sequence shown here is derived from an EMBL/GenBank/DDBJ whole genome shotgun (WGS) entry which is preliminary data.</text>
</comment>
<gene>
    <name evidence="2" type="ORF">E2C01_006820</name>
</gene>
<dbReference type="AlphaFoldDB" id="A0A5B7CW52"/>
<evidence type="ECO:0000256" key="1">
    <source>
        <dbReference type="SAM" id="MobiDB-lite"/>
    </source>
</evidence>
<sequence>MNIKKLSRLLPSCPSRPAPALQHRDTPPAAVSAASPPLQTLSSHSHARPHVQYLDVEIVIRTPHRQCFLVLLVLLRSGRKTTGRHSKHSPVHAHLITGLMPLLSPSPPAPPPPAEQKQESWIKPLVDLTVKEGKEKIAKFEGEFSKKDSKPKWFFKKDRSPRFRCDVDTYSVWTEG</sequence>
<evidence type="ECO:0000313" key="2">
    <source>
        <dbReference type="EMBL" id="MPC14067.1"/>
    </source>
</evidence>
<feature type="compositionally biased region" description="Low complexity" evidence="1">
    <location>
        <begin position="27"/>
        <end position="37"/>
    </location>
</feature>
<protein>
    <submittedName>
        <fullName evidence="2">Uncharacterized protein</fullName>
    </submittedName>
</protein>
<organism evidence="2 3">
    <name type="scientific">Portunus trituberculatus</name>
    <name type="common">Swimming crab</name>
    <name type="synonym">Neptunus trituberculatus</name>
    <dbReference type="NCBI Taxonomy" id="210409"/>
    <lineage>
        <taxon>Eukaryota</taxon>
        <taxon>Metazoa</taxon>
        <taxon>Ecdysozoa</taxon>
        <taxon>Arthropoda</taxon>
        <taxon>Crustacea</taxon>
        <taxon>Multicrustacea</taxon>
        <taxon>Malacostraca</taxon>
        <taxon>Eumalacostraca</taxon>
        <taxon>Eucarida</taxon>
        <taxon>Decapoda</taxon>
        <taxon>Pleocyemata</taxon>
        <taxon>Brachyura</taxon>
        <taxon>Eubrachyura</taxon>
        <taxon>Portunoidea</taxon>
        <taxon>Portunidae</taxon>
        <taxon>Portuninae</taxon>
        <taxon>Portunus</taxon>
    </lineage>
</organism>
<name>A0A5B7CW52_PORTR</name>
<proteinExistence type="predicted"/>
<keyword evidence="3" id="KW-1185">Reference proteome</keyword>
<dbReference type="Proteomes" id="UP000324222">
    <property type="component" value="Unassembled WGS sequence"/>
</dbReference>
<feature type="region of interest" description="Disordered" evidence="1">
    <location>
        <begin position="11"/>
        <end position="45"/>
    </location>
</feature>
<dbReference type="EMBL" id="VSRR010000325">
    <property type="protein sequence ID" value="MPC14067.1"/>
    <property type="molecule type" value="Genomic_DNA"/>
</dbReference>
<reference evidence="2 3" key="1">
    <citation type="submission" date="2019-05" db="EMBL/GenBank/DDBJ databases">
        <title>Another draft genome of Portunus trituberculatus and its Hox gene families provides insights of decapod evolution.</title>
        <authorList>
            <person name="Jeong J.-H."/>
            <person name="Song I."/>
            <person name="Kim S."/>
            <person name="Choi T."/>
            <person name="Kim D."/>
            <person name="Ryu S."/>
            <person name="Kim W."/>
        </authorList>
    </citation>
    <scope>NUCLEOTIDE SEQUENCE [LARGE SCALE GENOMIC DNA]</scope>
    <source>
        <tissue evidence="2">Muscle</tissue>
    </source>
</reference>
<accession>A0A5B7CW52</accession>
<evidence type="ECO:0000313" key="3">
    <source>
        <dbReference type="Proteomes" id="UP000324222"/>
    </source>
</evidence>